<keyword evidence="5 10" id="KW-0808">Transferase</keyword>
<evidence type="ECO:0000313" key="12">
    <source>
        <dbReference type="Proteomes" id="UP000275408"/>
    </source>
</evidence>
<keyword evidence="2 10" id="KW-0963">Cytoplasm</keyword>
<comment type="subcellular location">
    <subcellularLocation>
        <location evidence="10">Cytoplasm</location>
    </subcellularLocation>
    <subcellularLocation>
        <location evidence="10">Nucleus</location>
    </subcellularLocation>
</comment>
<sequence>MRGRLGCYEESIMASVRTRPNILVTGTPGTGKTVTASELAQKTGLNYINVGDLAKEKDLYDGWDDQYRCHVLHEDRVIDELEDQMSEGGNIVDYHGCDFFPERWFDIVFVLRTNNAILYERLEKRGYKGKKLTENVECEIFQTILEEARESYRNEIVHELQSDSPEQLETNLEQIEAWIQQWST</sequence>
<keyword evidence="9 10" id="KW-0539">Nucleus</keyword>
<dbReference type="GO" id="GO:0005737">
    <property type="term" value="C:cytoplasm"/>
    <property type="evidence" value="ECO:0007669"/>
    <property type="project" value="UniProtKB-SubCell"/>
</dbReference>
<keyword evidence="3 10" id="KW-0690">Ribosome biogenesis</keyword>
<comment type="catalytic activity">
    <reaction evidence="1 10">
        <text>AMP + ATP = 2 ADP</text>
        <dbReference type="Rhea" id="RHEA:12973"/>
        <dbReference type="ChEBI" id="CHEBI:30616"/>
        <dbReference type="ChEBI" id="CHEBI:456215"/>
        <dbReference type="ChEBI" id="CHEBI:456216"/>
        <dbReference type="EC" id="2.7.4.3"/>
    </reaction>
</comment>
<protein>
    <recommendedName>
        <fullName evidence="10">Adenylate kinase isoenzyme 6 homolog</fullName>
        <shortName evidence="10">AK6</shortName>
        <ecNumber evidence="10">2.7.4.3</ecNumber>
    </recommendedName>
    <alternativeName>
        <fullName evidence="10">Dual activity adenylate kinase/ATPase</fullName>
        <shortName evidence="10">AK/ATPase</shortName>
    </alternativeName>
</protein>
<evidence type="ECO:0000256" key="5">
    <source>
        <dbReference type="ARBA" id="ARBA00022679"/>
    </source>
</evidence>
<keyword evidence="6 10" id="KW-0547">Nucleotide-binding</keyword>
<feature type="region of interest" description="NMPbind" evidence="10">
    <location>
        <begin position="49"/>
        <end position="72"/>
    </location>
</feature>
<dbReference type="GO" id="GO:0005524">
    <property type="term" value="F:ATP binding"/>
    <property type="evidence" value="ECO:0007669"/>
    <property type="project" value="UniProtKB-KW"/>
</dbReference>
<feature type="binding site" evidence="10">
    <location>
        <position position="34"/>
    </location>
    <ligand>
        <name>ATP</name>
        <dbReference type="ChEBI" id="CHEBI:30616"/>
    </ligand>
</feature>
<dbReference type="Proteomes" id="UP000275408">
    <property type="component" value="Unassembled WGS sequence"/>
</dbReference>
<evidence type="ECO:0000256" key="10">
    <source>
        <dbReference type="HAMAP-Rule" id="MF_03173"/>
    </source>
</evidence>
<evidence type="ECO:0000256" key="9">
    <source>
        <dbReference type="ARBA" id="ARBA00023242"/>
    </source>
</evidence>
<comment type="caution">
    <text evidence="10">Lacks conserved residue(s) required for the propagation of feature annotation.</text>
</comment>
<dbReference type="GO" id="GO:0042274">
    <property type="term" value="P:ribosomal small subunit biogenesis"/>
    <property type="evidence" value="ECO:0007669"/>
    <property type="project" value="UniProtKB-UniRule"/>
</dbReference>
<feature type="binding site" evidence="10">
    <location>
        <position position="31"/>
    </location>
    <ligand>
        <name>ATP</name>
        <dbReference type="ChEBI" id="CHEBI:30616"/>
    </ligand>
</feature>
<dbReference type="EC" id="2.7.4.3" evidence="10"/>
<feature type="binding site" evidence="10">
    <location>
        <position position="29"/>
    </location>
    <ligand>
        <name>ATP</name>
        <dbReference type="ChEBI" id="CHEBI:30616"/>
    </ligand>
</feature>
<dbReference type="GO" id="GO:0005634">
    <property type="term" value="C:nucleus"/>
    <property type="evidence" value="ECO:0007669"/>
    <property type="project" value="UniProtKB-SubCell"/>
</dbReference>
<dbReference type="Gene3D" id="3.40.50.300">
    <property type="entry name" value="P-loop containing nucleotide triphosphate hydrolases"/>
    <property type="match status" value="1"/>
</dbReference>
<dbReference type="AlphaFoldDB" id="A0A3M6T5B8"/>
<organism evidence="11 12">
    <name type="scientific">Pocillopora damicornis</name>
    <name type="common">Cauliflower coral</name>
    <name type="synonym">Millepora damicornis</name>
    <dbReference type="NCBI Taxonomy" id="46731"/>
    <lineage>
        <taxon>Eukaryota</taxon>
        <taxon>Metazoa</taxon>
        <taxon>Cnidaria</taxon>
        <taxon>Anthozoa</taxon>
        <taxon>Hexacorallia</taxon>
        <taxon>Scleractinia</taxon>
        <taxon>Astrocoeniina</taxon>
        <taxon>Pocilloporidae</taxon>
        <taxon>Pocillopora</taxon>
    </lineage>
</organism>
<feature type="region of interest" description="LID" evidence="10">
    <location>
        <begin position="124"/>
        <end position="134"/>
    </location>
</feature>
<keyword evidence="12" id="KW-1185">Reference proteome</keyword>
<name>A0A3M6T5B8_POCDA</name>
<evidence type="ECO:0000256" key="6">
    <source>
        <dbReference type="ARBA" id="ARBA00022741"/>
    </source>
</evidence>
<comment type="function">
    <text evidence="10">Broad-specificity nucleoside monophosphate (NMP) kinase that catalyzes the reversible transfer of the terminal phosphate group between nucleoside triphosphates and monophosphates. Has also ATPase activity. Involved in the late cytoplasmic maturation steps of the 40S ribosomal particles, specifically 18S rRNA maturation. While NMP activity is not required for ribosome maturation, ATPase activity is. Associates transiently with small ribosomal subunit protein uS11. ATP hydrolysis breaks the interaction with uS11. May temporarily remove uS11 from the ribosome to enable a conformational change of the ribosomal RNA that is needed for the final maturation step of the small ribosomal subunit. Its NMP activity may have a role in nuclear energy homeostasis.</text>
</comment>
<feature type="binding site" evidence="10">
    <location>
        <position position="33"/>
    </location>
    <ligand>
        <name>ATP</name>
        <dbReference type="ChEBI" id="CHEBI:30616"/>
    </ligand>
</feature>
<keyword evidence="7 10" id="KW-0418">Kinase</keyword>
<proteinExistence type="inferred from homology"/>
<dbReference type="GO" id="GO:0004017">
    <property type="term" value="F:AMP kinase activity"/>
    <property type="evidence" value="ECO:0007669"/>
    <property type="project" value="UniProtKB-UniRule"/>
</dbReference>
<evidence type="ECO:0000313" key="11">
    <source>
        <dbReference type="EMBL" id="RMX36626.1"/>
    </source>
</evidence>
<evidence type="ECO:0000256" key="8">
    <source>
        <dbReference type="ARBA" id="ARBA00022840"/>
    </source>
</evidence>
<evidence type="ECO:0000256" key="7">
    <source>
        <dbReference type="ARBA" id="ARBA00022777"/>
    </source>
</evidence>
<dbReference type="OrthoDB" id="10251185at2759"/>
<dbReference type="STRING" id="46731.A0A3M6T5B8"/>
<feature type="binding site" evidence="10">
    <location>
        <position position="32"/>
    </location>
    <ligand>
        <name>ATP</name>
        <dbReference type="ChEBI" id="CHEBI:30616"/>
    </ligand>
</feature>
<dbReference type="HAMAP" id="MF_00039">
    <property type="entry name" value="Adenylate_kinase_AK6"/>
    <property type="match status" value="1"/>
</dbReference>
<accession>A0A3M6T5B8</accession>
<evidence type="ECO:0000256" key="2">
    <source>
        <dbReference type="ARBA" id="ARBA00022490"/>
    </source>
</evidence>
<dbReference type="InterPro" id="IPR027417">
    <property type="entry name" value="P-loop_NTPase"/>
</dbReference>
<dbReference type="PANTHER" id="PTHR12595">
    <property type="entry name" value="POS9-ACTIVATING FACTOR FAP7-RELATED"/>
    <property type="match status" value="1"/>
</dbReference>
<gene>
    <name evidence="11" type="ORF">pdam_00014987</name>
</gene>
<keyword evidence="4 10" id="KW-0698">rRNA processing</keyword>
<dbReference type="GO" id="GO:0016887">
    <property type="term" value="F:ATP hydrolysis activity"/>
    <property type="evidence" value="ECO:0007669"/>
    <property type="project" value="UniProtKB-UniRule"/>
</dbReference>
<dbReference type="PANTHER" id="PTHR12595:SF0">
    <property type="entry name" value="ADENYLATE KINASE ISOENZYME 6"/>
    <property type="match status" value="1"/>
</dbReference>
<evidence type="ECO:0000256" key="3">
    <source>
        <dbReference type="ARBA" id="ARBA00022517"/>
    </source>
</evidence>
<feature type="binding site" evidence="10">
    <location>
        <position position="125"/>
    </location>
    <ligand>
        <name>ATP</name>
        <dbReference type="ChEBI" id="CHEBI:30616"/>
    </ligand>
</feature>
<dbReference type="SUPFAM" id="SSF52540">
    <property type="entry name" value="P-loop containing nucleoside triphosphate hydrolases"/>
    <property type="match status" value="1"/>
</dbReference>
<reference evidence="11 12" key="1">
    <citation type="journal article" date="2018" name="Sci. Rep.">
        <title>Comparative analysis of the Pocillopora damicornis genome highlights role of immune system in coral evolution.</title>
        <authorList>
            <person name="Cunning R."/>
            <person name="Bay R.A."/>
            <person name="Gillette P."/>
            <person name="Baker A.C."/>
            <person name="Traylor-Knowles N."/>
        </authorList>
    </citation>
    <scope>NUCLEOTIDE SEQUENCE [LARGE SCALE GENOMIC DNA]</scope>
    <source>
        <strain evidence="11">RSMAS</strain>
        <tissue evidence="11">Whole animal</tissue>
    </source>
</reference>
<evidence type="ECO:0000256" key="4">
    <source>
        <dbReference type="ARBA" id="ARBA00022552"/>
    </source>
</evidence>
<dbReference type="InterPro" id="IPR020618">
    <property type="entry name" value="Adenyl_kinase_AK6"/>
</dbReference>
<dbReference type="GO" id="GO:0006364">
    <property type="term" value="P:rRNA processing"/>
    <property type="evidence" value="ECO:0007669"/>
    <property type="project" value="UniProtKB-KW"/>
</dbReference>
<dbReference type="Pfam" id="PF13238">
    <property type="entry name" value="AAA_18"/>
    <property type="match status" value="1"/>
</dbReference>
<keyword evidence="8 10" id="KW-0067">ATP-binding</keyword>
<comment type="similarity">
    <text evidence="10">Belongs to the adenylate kinase family. AK6 subfamily.</text>
</comment>
<evidence type="ECO:0000256" key="1">
    <source>
        <dbReference type="ARBA" id="ARBA00000582"/>
    </source>
</evidence>
<comment type="caution">
    <text evidence="11">The sequence shown here is derived from an EMBL/GenBank/DDBJ whole genome shotgun (WGS) entry which is preliminary data.</text>
</comment>
<comment type="catalytic activity">
    <reaction evidence="10">
        <text>ATP + H2O = ADP + phosphate + H(+)</text>
        <dbReference type="Rhea" id="RHEA:13065"/>
        <dbReference type="ChEBI" id="CHEBI:15377"/>
        <dbReference type="ChEBI" id="CHEBI:15378"/>
        <dbReference type="ChEBI" id="CHEBI:30616"/>
        <dbReference type="ChEBI" id="CHEBI:43474"/>
        <dbReference type="ChEBI" id="CHEBI:456216"/>
    </reaction>
</comment>
<dbReference type="EMBL" id="RCHS01004268">
    <property type="protein sequence ID" value="RMX36626.1"/>
    <property type="molecule type" value="Genomic_DNA"/>
</dbReference>
<comment type="subunit">
    <text evidence="10">Monomer and homodimer. Interacts with small ribosomal subunit protein uS11. Not a structural component of 43S pre-ribosomes, but transiently interacts with them by binding to uS11.</text>
</comment>
<dbReference type="FunFam" id="3.40.50.300:FF:000372">
    <property type="entry name" value="Adenylate kinase isoenzyme 6 homolog"/>
    <property type="match status" value="1"/>
</dbReference>